<dbReference type="EMBL" id="CP141261">
    <property type="protein sequence ID" value="WRL64982.1"/>
    <property type="molecule type" value="Genomic_DNA"/>
</dbReference>
<gene>
    <name evidence="1" type="ORF">U6N30_04515</name>
</gene>
<reference evidence="1 2" key="1">
    <citation type="submission" date="2023-12" db="EMBL/GenBank/DDBJ databases">
        <title>Blastococcus brunescens sp. nov., an actonobacterium isolated from sandstone collected in sahara desert.</title>
        <authorList>
            <person name="Gtari M."/>
            <person name="Ghodhbane F."/>
        </authorList>
    </citation>
    <scope>NUCLEOTIDE SEQUENCE [LARGE SCALE GENOMIC DNA]</scope>
    <source>
        <strain evidence="1 2">BMG 8361</strain>
    </source>
</reference>
<sequence length="47" mass="5281">MSDFARQPWQALQATRGGEEQLVFGDVDGELVEAHFQGHGKPKRLRS</sequence>
<protein>
    <submittedName>
        <fullName evidence="1">Uncharacterized protein</fullName>
    </submittedName>
</protein>
<evidence type="ECO:0000313" key="2">
    <source>
        <dbReference type="Proteomes" id="UP001324287"/>
    </source>
</evidence>
<proteinExistence type="predicted"/>
<accession>A0ABZ1B3N0</accession>
<name>A0ABZ1B3N0_9ACTN</name>
<dbReference type="Proteomes" id="UP001324287">
    <property type="component" value="Chromosome"/>
</dbReference>
<keyword evidence="2" id="KW-1185">Reference proteome</keyword>
<organism evidence="1 2">
    <name type="scientific">Blastococcus brunescens</name>
    <dbReference type="NCBI Taxonomy" id="1564165"/>
    <lineage>
        <taxon>Bacteria</taxon>
        <taxon>Bacillati</taxon>
        <taxon>Actinomycetota</taxon>
        <taxon>Actinomycetes</taxon>
        <taxon>Geodermatophilales</taxon>
        <taxon>Geodermatophilaceae</taxon>
        <taxon>Blastococcus</taxon>
    </lineage>
</organism>
<evidence type="ECO:0000313" key="1">
    <source>
        <dbReference type="EMBL" id="WRL64982.1"/>
    </source>
</evidence>